<feature type="region of interest" description="Disordered" evidence="1">
    <location>
        <begin position="671"/>
        <end position="690"/>
    </location>
</feature>
<feature type="domain" description="HNH nuclease" evidence="2">
    <location>
        <begin position="597"/>
        <end position="649"/>
    </location>
</feature>
<feature type="region of interest" description="Disordered" evidence="1">
    <location>
        <begin position="406"/>
        <end position="451"/>
    </location>
</feature>
<dbReference type="Pfam" id="PF13391">
    <property type="entry name" value="HNH_2"/>
    <property type="match status" value="1"/>
</dbReference>
<feature type="compositionally biased region" description="Low complexity" evidence="1">
    <location>
        <begin position="199"/>
        <end position="225"/>
    </location>
</feature>
<dbReference type="EMBL" id="CP165735">
    <property type="protein sequence ID" value="XDV72744.1"/>
    <property type="molecule type" value="Genomic_DNA"/>
</dbReference>
<organism evidence="3">
    <name type="scientific">Paenarthrobacter sp. AMU7</name>
    <dbReference type="NCBI Taxonomy" id="3162492"/>
    <lineage>
        <taxon>Bacteria</taxon>
        <taxon>Bacillati</taxon>
        <taxon>Actinomycetota</taxon>
        <taxon>Actinomycetes</taxon>
        <taxon>Micrococcales</taxon>
        <taxon>Micrococcaceae</taxon>
        <taxon>Paenarthrobacter</taxon>
    </lineage>
</organism>
<feature type="compositionally biased region" description="Basic residues" evidence="1">
    <location>
        <begin position="678"/>
        <end position="690"/>
    </location>
</feature>
<feature type="compositionally biased region" description="Low complexity" evidence="1">
    <location>
        <begin position="406"/>
        <end position="446"/>
    </location>
</feature>
<evidence type="ECO:0000256" key="1">
    <source>
        <dbReference type="SAM" id="MobiDB-lite"/>
    </source>
</evidence>
<dbReference type="AlphaFoldDB" id="A0AB39YTZ7"/>
<dbReference type="InterPro" id="IPR003870">
    <property type="entry name" value="DUF222"/>
</dbReference>
<protein>
    <submittedName>
        <fullName evidence="3">DUF222 domain-containing protein</fullName>
    </submittedName>
</protein>
<evidence type="ECO:0000259" key="2">
    <source>
        <dbReference type="SMART" id="SM00507"/>
    </source>
</evidence>
<dbReference type="CDD" id="cd00085">
    <property type="entry name" value="HNHc"/>
    <property type="match status" value="1"/>
</dbReference>
<accession>A0AB39YTZ7</accession>
<dbReference type="RefSeq" id="WP_369746170.1">
    <property type="nucleotide sequence ID" value="NZ_CP165735.1"/>
</dbReference>
<gene>
    <name evidence="3" type="ORF">ABQM86_06170</name>
</gene>
<dbReference type="InterPro" id="IPR003615">
    <property type="entry name" value="HNH_nuc"/>
</dbReference>
<feature type="region of interest" description="Disordered" evidence="1">
    <location>
        <begin position="167"/>
        <end position="230"/>
    </location>
</feature>
<dbReference type="SMART" id="SM00507">
    <property type="entry name" value="HNHc"/>
    <property type="match status" value="1"/>
</dbReference>
<sequence length="690" mass="72824">MGAIGQVLARRAGSPRGHALLRQRALTSLNGPARVPAFKLTTAVGQDADTSSGTWLLLGLSPMARSSESGYAGGLSSADVAPGLRVVPVADIKRAAGFVDAGQPSPDVVDVPLAQAGAILTSLRQSVLHKTRLFGFVEAADFAGKVEEIARSVEYLQVVAAQAVERTRTEAQQTKPGPSAAAPQWRTGWTEPEPGTDTAAASQSAASQSGASLGRTGTDTAAAADGGTGSARWASEAKASVLDDGYRNAAQFLRARLRISIGEAKRRLALAPDVLPQTGMAGQDIPARHAILAQAVGSALVPSRSASIISTALDKVRHLTDEDTLTRMEHALTTTAVETDPDFVTTMAKRWIDAIDHDGPEPTEEILRQLQGVFLRRRRRHGLHHLEIFATDEQYEILTTAMNVATNPRLTTPGTGTTENTETGDNPHNNPDNGPGTGTGTATSPDLDLDRRSRPQKLLNGLTSACSLAMRTEKLPANGGLPPQLTVTIGYQELLEQVHNHHNPGTGTGTAAGIGTGTGTVAGLGTGAGTAPVTGIGTGTRIATGAGIGTGTATFTGPMHPNTIRKIACDADILPVVLGSDSRILDIGRTTRIFPPHIRKAITARDQGCAFPDCTMPAPWCEAHHTTYWSNGGTTSTDNGTLLCSHHHHLIHKEQWRIDIKTGIPWFIPPPHIDPHQTPRRNHHHTPHRT</sequence>
<dbReference type="Pfam" id="PF02720">
    <property type="entry name" value="DUF222"/>
    <property type="match status" value="1"/>
</dbReference>
<name>A0AB39YTZ7_9MICC</name>
<proteinExistence type="predicted"/>
<evidence type="ECO:0000313" key="3">
    <source>
        <dbReference type="EMBL" id="XDV72744.1"/>
    </source>
</evidence>
<reference evidence="3" key="1">
    <citation type="submission" date="2024-07" db="EMBL/GenBank/DDBJ databases">
        <authorList>
            <person name="Li J."/>
            <person name="Wei H."/>
            <person name="Ma J."/>
        </authorList>
    </citation>
    <scope>NUCLEOTIDE SEQUENCE</scope>
    <source>
        <strain evidence="3">AMU7</strain>
    </source>
</reference>